<reference evidence="14 15" key="1">
    <citation type="journal article" date="2023" name="G3 (Bethesda)">
        <title>A chromosome-level genome assembly of Zasmidium syzygii isolated from banana leaves.</title>
        <authorList>
            <person name="van Westerhoven A.C."/>
            <person name="Mehrabi R."/>
            <person name="Talebi R."/>
            <person name="Steentjes M.B.F."/>
            <person name="Corcolon B."/>
            <person name="Chong P.A."/>
            <person name="Kema G.H.J."/>
            <person name="Seidl M.F."/>
        </authorList>
    </citation>
    <scope>NUCLEOTIDE SEQUENCE [LARGE SCALE GENOMIC DNA]</scope>
    <source>
        <strain evidence="14 15">P124</strain>
    </source>
</reference>
<dbReference type="PANTHER" id="PTHR11709:SF87">
    <property type="entry name" value="LACCASE"/>
    <property type="match status" value="1"/>
</dbReference>
<evidence type="ECO:0000313" key="14">
    <source>
        <dbReference type="EMBL" id="KAK4495327.1"/>
    </source>
</evidence>
<protein>
    <recommendedName>
        <fullName evidence="4">laccase</fullName>
        <ecNumber evidence="4">1.10.3.2</ecNumber>
    </recommendedName>
</protein>
<evidence type="ECO:0000259" key="13">
    <source>
        <dbReference type="Pfam" id="PF07732"/>
    </source>
</evidence>
<evidence type="ECO:0000259" key="11">
    <source>
        <dbReference type="Pfam" id="PF00394"/>
    </source>
</evidence>
<dbReference type="InterPro" id="IPR001117">
    <property type="entry name" value="Cu-oxidase_2nd"/>
</dbReference>
<feature type="domain" description="Plastocyanin-like" evidence="13">
    <location>
        <begin position="80"/>
        <end position="126"/>
    </location>
</feature>
<evidence type="ECO:0000256" key="7">
    <source>
        <dbReference type="ARBA" id="ARBA00023008"/>
    </source>
</evidence>
<keyword evidence="15" id="KW-1185">Reference proteome</keyword>
<keyword evidence="7" id="KW-0186">Copper</keyword>
<comment type="catalytic activity">
    <reaction evidence="1">
        <text>4 hydroquinone + O2 = 4 benzosemiquinone + 2 H2O</text>
        <dbReference type="Rhea" id="RHEA:11276"/>
        <dbReference type="ChEBI" id="CHEBI:15377"/>
        <dbReference type="ChEBI" id="CHEBI:15379"/>
        <dbReference type="ChEBI" id="CHEBI:17594"/>
        <dbReference type="ChEBI" id="CHEBI:17977"/>
        <dbReference type="EC" id="1.10.3.2"/>
    </reaction>
</comment>
<keyword evidence="6" id="KW-0560">Oxidoreductase</keyword>
<evidence type="ECO:0000256" key="9">
    <source>
        <dbReference type="ARBA" id="ARBA00023185"/>
    </source>
</evidence>
<comment type="similarity">
    <text evidence="3">Belongs to the multicopper oxidase family.</text>
</comment>
<gene>
    <name evidence="14" type="ORF">PRZ48_013658</name>
</gene>
<dbReference type="Gene3D" id="2.60.40.420">
    <property type="entry name" value="Cupredoxins - blue copper proteins"/>
    <property type="match status" value="3"/>
</dbReference>
<feature type="domain" description="Plastocyanin-like" evidence="11">
    <location>
        <begin position="203"/>
        <end position="320"/>
    </location>
</feature>
<dbReference type="EMBL" id="JAXOVC010000012">
    <property type="protein sequence ID" value="KAK4495327.1"/>
    <property type="molecule type" value="Genomic_DNA"/>
</dbReference>
<dbReference type="Proteomes" id="UP001305779">
    <property type="component" value="Unassembled WGS sequence"/>
</dbReference>
<evidence type="ECO:0000256" key="8">
    <source>
        <dbReference type="ARBA" id="ARBA00023180"/>
    </source>
</evidence>
<evidence type="ECO:0000256" key="1">
    <source>
        <dbReference type="ARBA" id="ARBA00000349"/>
    </source>
</evidence>
<dbReference type="PANTHER" id="PTHR11709">
    <property type="entry name" value="MULTI-COPPER OXIDASE"/>
    <property type="match status" value="1"/>
</dbReference>
<dbReference type="InterPro" id="IPR008972">
    <property type="entry name" value="Cupredoxin"/>
</dbReference>
<dbReference type="Pfam" id="PF07731">
    <property type="entry name" value="Cu-oxidase_2"/>
    <property type="match status" value="1"/>
</dbReference>
<dbReference type="InterPro" id="IPR045087">
    <property type="entry name" value="Cu-oxidase_fam"/>
</dbReference>
<comment type="cofactor">
    <cofactor evidence="2">
        <name>Cu cation</name>
        <dbReference type="ChEBI" id="CHEBI:23378"/>
    </cofactor>
</comment>
<evidence type="ECO:0000256" key="5">
    <source>
        <dbReference type="ARBA" id="ARBA00022723"/>
    </source>
</evidence>
<feature type="domain" description="Plastocyanin-like" evidence="12">
    <location>
        <begin position="390"/>
        <end position="533"/>
    </location>
</feature>
<evidence type="ECO:0000256" key="3">
    <source>
        <dbReference type="ARBA" id="ARBA00010609"/>
    </source>
</evidence>
<dbReference type="InterPro" id="IPR002355">
    <property type="entry name" value="Cu_oxidase_Cu_BS"/>
</dbReference>
<dbReference type="CDD" id="cd13901">
    <property type="entry name" value="CuRO_3_MaLCC_like"/>
    <property type="match status" value="1"/>
</dbReference>
<accession>A0ABR0E1P5</accession>
<organism evidence="14 15">
    <name type="scientific">Zasmidium cellare</name>
    <name type="common">Wine cellar mold</name>
    <name type="synonym">Racodium cellare</name>
    <dbReference type="NCBI Taxonomy" id="395010"/>
    <lineage>
        <taxon>Eukaryota</taxon>
        <taxon>Fungi</taxon>
        <taxon>Dikarya</taxon>
        <taxon>Ascomycota</taxon>
        <taxon>Pezizomycotina</taxon>
        <taxon>Dothideomycetes</taxon>
        <taxon>Dothideomycetidae</taxon>
        <taxon>Mycosphaerellales</taxon>
        <taxon>Mycosphaerellaceae</taxon>
        <taxon>Zasmidium</taxon>
    </lineage>
</organism>
<keyword evidence="10" id="KW-0732">Signal</keyword>
<evidence type="ECO:0000256" key="10">
    <source>
        <dbReference type="SAM" id="SignalP"/>
    </source>
</evidence>
<dbReference type="SUPFAM" id="SSF49503">
    <property type="entry name" value="Cupredoxins"/>
    <property type="match status" value="3"/>
</dbReference>
<dbReference type="EC" id="1.10.3.2" evidence="4"/>
<dbReference type="InterPro" id="IPR011707">
    <property type="entry name" value="Cu-oxidase-like_N"/>
</dbReference>
<dbReference type="PROSITE" id="PS00080">
    <property type="entry name" value="MULTICOPPER_OXIDASE2"/>
    <property type="match status" value="1"/>
</dbReference>
<dbReference type="PROSITE" id="PS00079">
    <property type="entry name" value="MULTICOPPER_OXIDASE1"/>
    <property type="match status" value="1"/>
</dbReference>
<comment type="caution">
    <text evidence="14">The sequence shown here is derived from an EMBL/GenBank/DDBJ whole genome shotgun (WGS) entry which is preliminary data.</text>
</comment>
<proteinExistence type="inferred from homology"/>
<feature type="chain" id="PRO_5047011859" description="laccase" evidence="10">
    <location>
        <begin position="21"/>
        <end position="566"/>
    </location>
</feature>
<dbReference type="InterPro" id="IPR033138">
    <property type="entry name" value="Cu_oxidase_CS"/>
</dbReference>
<evidence type="ECO:0000259" key="12">
    <source>
        <dbReference type="Pfam" id="PF07731"/>
    </source>
</evidence>
<keyword evidence="9" id="KW-0439">Lignin degradation</keyword>
<dbReference type="Pfam" id="PF00394">
    <property type="entry name" value="Cu-oxidase"/>
    <property type="match status" value="1"/>
</dbReference>
<keyword evidence="5" id="KW-0479">Metal-binding</keyword>
<dbReference type="InterPro" id="IPR011706">
    <property type="entry name" value="Cu-oxidase_C"/>
</dbReference>
<sequence length="566" mass="62242">MHIPSPLSLLFSLLLSRVSAVPTTGVALDQVTNSLTPITSSCTDNNATNRHCWNDGVSILQDFDFTNPITRKTVTYNLDITNTTCNPDGHGEIECLLVNGQYPGPTLRANWGDYIIINVQNSLQDNGLPGLTECPLAPVHSRTYAFNVTQFGSSWYHSSQYGSGVVGTIVFEGPAMGDFEGDLGVYEVGGWDYGGAWGENALAAEALLGFGAPPNPDNVLINGTNKVTIAKGKTYRLRLISIALDNYIRVRLDNHKMLIIAADFVPIKPTTAEWILLGAGQRYDVVITANQPAASYWFRAEVATECLSGNNFYGRAVWTYSTVQPSTPSSSPFPDPSTCLEPSPLTPFWYQPVPYQPALGTMNVDLTKAVVTPDGSNMVVWALNRSIDVDWMYPTMTYLLNGSITDQNLDTYPFPENLNVVPATSEQRWNYWLIQQSENASLGEPAVLEQIVYPIPLHGHDFYVLGQGTNETFSGSSQLNFNTPTRRDTASLYGNGGLAIAFESNNPGPWLMHCHIAWHISEGLGMQFLESPSQVTLPDRSAYEQECSAWDEYYATAFYKKTDSAL</sequence>
<name>A0ABR0E1P5_ZASCE</name>
<dbReference type="Pfam" id="PF07732">
    <property type="entry name" value="Cu-oxidase_3"/>
    <property type="match status" value="1"/>
</dbReference>
<evidence type="ECO:0000256" key="4">
    <source>
        <dbReference type="ARBA" id="ARBA00012297"/>
    </source>
</evidence>
<feature type="signal peptide" evidence="10">
    <location>
        <begin position="1"/>
        <end position="20"/>
    </location>
</feature>
<evidence type="ECO:0000256" key="6">
    <source>
        <dbReference type="ARBA" id="ARBA00023002"/>
    </source>
</evidence>
<keyword evidence="8" id="KW-0325">Glycoprotein</keyword>
<evidence type="ECO:0000313" key="15">
    <source>
        <dbReference type="Proteomes" id="UP001305779"/>
    </source>
</evidence>
<evidence type="ECO:0000256" key="2">
    <source>
        <dbReference type="ARBA" id="ARBA00001935"/>
    </source>
</evidence>